<gene>
    <name evidence="4" type="ORF">PVAG01_05786</name>
</gene>
<dbReference type="Proteomes" id="UP001629113">
    <property type="component" value="Unassembled WGS sequence"/>
</dbReference>
<feature type="region of interest" description="Disordered" evidence="2">
    <location>
        <begin position="1"/>
        <end position="23"/>
    </location>
</feature>
<evidence type="ECO:0000256" key="2">
    <source>
        <dbReference type="SAM" id="MobiDB-lite"/>
    </source>
</evidence>
<dbReference type="InterPro" id="IPR053137">
    <property type="entry name" value="NLR-like"/>
</dbReference>
<accession>A0ABR4PE77</accession>
<proteinExistence type="predicted"/>
<dbReference type="SUPFAM" id="SSF48452">
    <property type="entry name" value="TPR-like"/>
    <property type="match status" value="2"/>
</dbReference>
<evidence type="ECO:0000313" key="5">
    <source>
        <dbReference type="Proteomes" id="UP001629113"/>
    </source>
</evidence>
<evidence type="ECO:0000256" key="1">
    <source>
        <dbReference type="PROSITE-ProRule" id="PRU00023"/>
    </source>
</evidence>
<evidence type="ECO:0000313" key="4">
    <source>
        <dbReference type="EMBL" id="KAL3421631.1"/>
    </source>
</evidence>
<dbReference type="SUPFAM" id="SSF52540">
    <property type="entry name" value="P-loop containing nucleoside triphosphate hydrolases"/>
    <property type="match status" value="1"/>
</dbReference>
<sequence length="1007" mass="112738">MTPSAAVNGQSVYHGTSASGNSRVHMGDHHGNIIYATPVAQKEQSFFQSLTRKEKCERLLKAAAEGQSRRLRLLIQAGADLDCKNEQGQTALHLASRCANEECVDLLIDNGADIHAVDKLGKQPIHEAVASGDDKVVQKLRAKGASQYETGGAYELRQSQSEFLNSEPEDFVGREMYLTDIQNTLSSSDSVHRIALIGLGGVGKTRIALQVAQSFKLKSSSVFWIHASSATRFEKSYLEILRQNNIPGYDEYQDTPTNLLLVRQWLEGPSSGHWLIVIDSADDLDLLYGQNRYADYFPRCEKGGILLTSRNEKVATNFIPAKDRSNRNIMEITSFDSDEASRFFATKFGPEKVERDSIHLLKLATELSNVPLALAQATDFMLANRMSAHDYLSLYNESDSSKMQLLSVDFEDAGRDPENKNPVATTYAITFDHLQKHHPLAADVLCRMCVLDPQGIPESLLKSQATSVDTIIAFGILQDFSLITRRTAQVLGIQPNERSFDMHRLIYLAMRSWLSKEAMLVSFTARAVVKMNTCLSKITWKHKTLWSIYLPHAIKLLSCDEYQYTKSLIVERYNSDFWYSNMSNETDNKPKHTRLAIRHENPNHTADHKICPVCCAALNYTVSEHLGIHGSYASALLYAQDSLKLRLCTLGKSHLDSILSMIQTIKCLLEGSGALVLQIAEKLGRTAMSESQKFGNRHPLYLESMLALAAVYRKQGHYEQARDLGQKALTAHIKIYSPEDPLTCTSMSSLATTKAHFHKYDEALDLINKVAQIRSRSLGSDHPQTLLSMTNLGTIYSKLGDHTTAASVQTKTLNLRRTVSGDVHPETLRCMANLAATYTQLAAYDKAETINKEVLDLRQKTLGEDHQDTLASMSSLGRIYMRQSRWPEAKKIYMSVVPKSYRVLGPSHADSVKRDAKLQECIAQCDQLQQSARNEQKAIVAVRMSKPIALIVLRSTVKGIYRCLTALFIPIVFYLDATYEGREGWGRTPDYYERHSDSSEWASTYEG</sequence>
<dbReference type="Pfam" id="PF13424">
    <property type="entry name" value="TPR_12"/>
    <property type="match status" value="3"/>
</dbReference>
<dbReference type="Pfam" id="PF00931">
    <property type="entry name" value="NB-ARC"/>
    <property type="match status" value="1"/>
</dbReference>
<dbReference type="PANTHER" id="PTHR46082">
    <property type="entry name" value="ATP/GTP-BINDING PROTEIN-RELATED"/>
    <property type="match status" value="1"/>
</dbReference>
<dbReference type="InterPro" id="IPR027417">
    <property type="entry name" value="P-loop_NTPase"/>
</dbReference>
<dbReference type="InterPro" id="IPR019734">
    <property type="entry name" value="TPR_rpt"/>
</dbReference>
<keyword evidence="5" id="KW-1185">Reference proteome</keyword>
<dbReference type="InterPro" id="IPR002182">
    <property type="entry name" value="NB-ARC"/>
</dbReference>
<reference evidence="4 5" key="1">
    <citation type="submission" date="2024-06" db="EMBL/GenBank/DDBJ databases">
        <title>Complete genome of Phlyctema vagabunda strain 19-DSS-EL-015.</title>
        <authorList>
            <person name="Fiorenzani C."/>
        </authorList>
    </citation>
    <scope>NUCLEOTIDE SEQUENCE [LARGE SCALE GENOMIC DNA]</scope>
    <source>
        <strain evidence="4 5">19-DSS-EL-015</strain>
    </source>
</reference>
<protein>
    <submittedName>
        <fullName evidence="4">Kinesin light chain</fullName>
    </submittedName>
</protein>
<comment type="caution">
    <text evidence="4">The sequence shown here is derived from an EMBL/GenBank/DDBJ whole genome shotgun (WGS) entry which is preliminary data.</text>
</comment>
<dbReference type="Gene3D" id="1.25.40.20">
    <property type="entry name" value="Ankyrin repeat-containing domain"/>
    <property type="match status" value="1"/>
</dbReference>
<dbReference type="Gene3D" id="3.40.50.300">
    <property type="entry name" value="P-loop containing nucleotide triphosphate hydrolases"/>
    <property type="match status" value="1"/>
</dbReference>
<organism evidence="4 5">
    <name type="scientific">Phlyctema vagabunda</name>
    <dbReference type="NCBI Taxonomy" id="108571"/>
    <lineage>
        <taxon>Eukaryota</taxon>
        <taxon>Fungi</taxon>
        <taxon>Dikarya</taxon>
        <taxon>Ascomycota</taxon>
        <taxon>Pezizomycotina</taxon>
        <taxon>Leotiomycetes</taxon>
        <taxon>Helotiales</taxon>
        <taxon>Dermateaceae</taxon>
        <taxon>Phlyctema</taxon>
    </lineage>
</organism>
<dbReference type="InterPro" id="IPR011990">
    <property type="entry name" value="TPR-like_helical_dom_sf"/>
</dbReference>
<dbReference type="PROSITE" id="PS50088">
    <property type="entry name" value="ANK_REPEAT"/>
    <property type="match status" value="1"/>
</dbReference>
<dbReference type="EMBL" id="JBFCZG010000005">
    <property type="protein sequence ID" value="KAL3421631.1"/>
    <property type="molecule type" value="Genomic_DNA"/>
</dbReference>
<feature type="compositionally biased region" description="Polar residues" evidence="2">
    <location>
        <begin position="1"/>
        <end position="22"/>
    </location>
</feature>
<dbReference type="SMART" id="SM00028">
    <property type="entry name" value="TPR"/>
    <property type="match status" value="5"/>
</dbReference>
<dbReference type="Pfam" id="PF12796">
    <property type="entry name" value="Ank_2"/>
    <property type="match status" value="1"/>
</dbReference>
<dbReference type="PANTHER" id="PTHR46082:SF6">
    <property type="entry name" value="AAA+ ATPASE DOMAIN-CONTAINING PROTEIN-RELATED"/>
    <property type="match status" value="1"/>
</dbReference>
<dbReference type="SMART" id="SM00248">
    <property type="entry name" value="ANK"/>
    <property type="match status" value="3"/>
</dbReference>
<dbReference type="InterPro" id="IPR036770">
    <property type="entry name" value="Ankyrin_rpt-contain_sf"/>
</dbReference>
<dbReference type="Gene3D" id="1.25.40.10">
    <property type="entry name" value="Tetratricopeptide repeat domain"/>
    <property type="match status" value="2"/>
</dbReference>
<feature type="domain" description="NB-ARC" evidence="3">
    <location>
        <begin position="177"/>
        <end position="352"/>
    </location>
</feature>
<feature type="repeat" description="ANK" evidence="1">
    <location>
        <begin position="87"/>
        <end position="119"/>
    </location>
</feature>
<evidence type="ECO:0000259" key="3">
    <source>
        <dbReference type="Pfam" id="PF00931"/>
    </source>
</evidence>
<keyword evidence="1" id="KW-0040">ANK repeat</keyword>
<name>A0ABR4PE77_9HELO</name>
<dbReference type="PROSITE" id="PS50297">
    <property type="entry name" value="ANK_REP_REGION"/>
    <property type="match status" value="1"/>
</dbReference>
<dbReference type="SUPFAM" id="SSF48403">
    <property type="entry name" value="Ankyrin repeat"/>
    <property type="match status" value="1"/>
</dbReference>
<dbReference type="InterPro" id="IPR002110">
    <property type="entry name" value="Ankyrin_rpt"/>
</dbReference>